<accession>A0A8X6NX26</accession>
<keyword evidence="2" id="KW-1185">Reference proteome</keyword>
<protein>
    <submittedName>
        <fullName evidence="1">Uncharacterized protein</fullName>
    </submittedName>
</protein>
<dbReference type="AlphaFoldDB" id="A0A8X6NX26"/>
<dbReference type="EMBL" id="BMAW01109002">
    <property type="protein sequence ID" value="GFT36480.1"/>
    <property type="molecule type" value="Genomic_DNA"/>
</dbReference>
<dbReference type="Proteomes" id="UP000887013">
    <property type="component" value="Unassembled WGS sequence"/>
</dbReference>
<evidence type="ECO:0000313" key="1">
    <source>
        <dbReference type="EMBL" id="GFT36480.1"/>
    </source>
</evidence>
<evidence type="ECO:0000313" key="2">
    <source>
        <dbReference type="Proteomes" id="UP000887013"/>
    </source>
</evidence>
<comment type="caution">
    <text evidence="1">The sequence shown here is derived from an EMBL/GenBank/DDBJ whole genome shotgun (WGS) entry which is preliminary data.</text>
</comment>
<reference evidence="1" key="1">
    <citation type="submission" date="2020-08" db="EMBL/GenBank/DDBJ databases">
        <title>Multicomponent nature underlies the extraordinary mechanical properties of spider dragline silk.</title>
        <authorList>
            <person name="Kono N."/>
            <person name="Nakamura H."/>
            <person name="Mori M."/>
            <person name="Yoshida Y."/>
            <person name="Ohtoshi R."/>
            <person name="Malay A.D."/>
            <person name="Moran D.A.P."/>
            <person name="Tomita M."/>
            <person name="Numata K."/>
            <person name="Arakawa K."/>
        </authorList>
    </citation>
    <scope>NUCLEOTIDE SEQUENCE</scope>
</reference>
<organism evidence="1 2">
    <name type="scientific">Nephila pilipes</name>
    <name type="common">Giant wood spider</name>
    <name type="synonym">Nephila maculata</name>
    <dbReference type="NCBI Taxonomy" id="299642"/>
    <lineage>
        <taxon>Eukaryota</taxon>
        <taxon>Metazoa</taxon>
        <taxon>Ecdysozoa</taxon>
        <taxon>Arthropoda</taxon>
        <taxon>Chelicerata</taxon>
        <taxon>Arachnida</taxon>
        <taxon>Araneae</taxon>
        <taxon>Araneomorphae</taxon>
        <taxon>Entelegynae</taxon>
        <taxon>Araneoidea</taxon>
        <taxon>Nephilidae</taxon>
        <taxon>Nephila</taxon>
    </lineage>
</organism>
<name>A0A8X6NX26_NEPPI</name>
<sequence length="72" mass="7931">MLTECYEQWMKIFGTKNENQSEIVTATPEEPEIIWNDGYCAAINDGGNSASGNAMNEEALGKLTDVKEMRAA</sequence>
<proteinExistence type="predicted"/>
<gene>
    <name evidence="1" type="ORF">NPIL_120991</name>
</gene>